<dbReference type="InterPro" id="IPR051783">
    <property type="entry name" value="NAD(P)-dependent_oxidoreduct"/>
</dbReference>
<gene>
    <name evidence="2" type="ORF">EV193_110168</name>
</gene>
<keyword evidence="3" id="KW-1185">Reference proteome</keyword>
<reference evidence="2 3" key="1">
    <citation type="submission" date="2019-02" db="EMBL/GenBank/DDBJ databases">
        <title>Genomic Encyclopedia of Type Strains, Phase IV (KMG-IV): sequencing the most valuable type-strain genomes for metagenomic binning, comparative biology and taxonomic classification.</title>
        <authorList>
            <person name="Goeker M."/>
        </authorList>
    </citation>
    <scope>NUCLEOTIDE SEQUENCE [LARGE SCALE GENOMIC DNA]</scope>
    <source>
        <strain evidence="2 3">DSM 101727</strain>
    </source>
</reference>
<dbReference type="OrthoDB" id="9787292at2"/>
<dbReference type="RefSeq" id="WP_130347342.1">
    <property type="nucleotide sequence ID" value="NZ_SGWQ01000010.1"/>
</dbReference>
<dbReference type="SUPFAM" id="SSF51735">
    <property type="entry name" value="NAD(P)-binding Rossmann-fold domains"/>
    <property type="match status" value="1"/>
</dbReference>
<dbReference type="GO" id="GO:0005737">
    <property type="term" value="C:cytoplasm"/>
    <property type="evidence" value="ECO:0007669"/>
    <property type="project" value="TreeGrafter"/>
</dbReference>
<feature type="domain" description="NAD(P)-binding" evidence="1">
    <location>
        <begin position="7"/>
        <end position="117"/>
    </location>
</feature>
<evidence type="ECO:0000313" key="2">
    <source>
        <dbReference type="EMBL" id="RZS34018.1"/>
    </source>
</evidence>
<name>A0A4Q7KGN4_9PSEU</name>
<dbReference type="AlphaFoldDB" id="A0A4Q7KGN4"/>
<organism evidence="2 3">
    <name type="scientific">Herbihabitans rhizosphaerae</name>
    <dbReference type="NCBI Taxonomy" id="1872711"/>
    <lineage>
        <taxon>Bacteria</taxon>
        <taxon>Bacillati</taxon>
        <taxon>Actinomycetota</taxon>
        <taxon>Actinomycetes</taxon>
        <taxon>Pseudonocardiales</taxon>
        <taxon>Pseudonocardiaceae</taxon>
        <taxon>Herbihabitans</taxon>
    </lineage>
</organism>
<proteinExistence type="predicted"/>
<dbReference type="Gene3D" id="3.40.50.720">
    <property type="entry name" value="NAD(P)-binding Rossmann-like Domain"/>
    <property type="match status" value="1"/>
</dbReference>
<dbReference type="EMBL" id="SGWQ01000010">
    <property type="protein sequence ID" value="RZS34018.1"/>
    <property type="molecule type" value="Genomic_DNA"/>
</dbReference>
<dbReference type="GO" id="GO:0004029">
    <property type="term" value="F:aldehyde dehydrogenase (NAD+) activity"/>
    <property type="evidence" value="ECO:0007669"/>
    <property type="project" value="TreeGrafter"/>
</dbReference>
<dbReference type="Proteomes" id="UP000294257">
    <property type="component" value="Unassembled WGS sequence"/>
</dbReference>
<protein>
    <submittedName>
        <fullName evidence="2">Nucleoside-diphosphate-sugar epimerase</fullName>
    </submittedName>
</protein>
<dbReference type="PANTHER" id="PTHR48079">
    <property type="entry name" value="PROTEIN YEEZ"/>
    <property type="match status" value="1"/>
</dbReference>
<evidence type="ECO:0000313" key="3">
    <source>
        <dbReference type="Proteomes" id="UP000294257"/>
    </source>
</evidence>
<dbReference type="Pfam" id="PF13460">
    <property type="entry name" value="NAD_binding_10"/>
    <property type="match status" value="1"/>
</dbReference>
<dbReference type="InterPro" id="IPR036291">
    <property type="entry name" value="NAD(P)-bd_dom_sf"/>
</dbReference>
<accession>A0A4Q7KGN4</accession>
<dbReference type="InterPro" id="IPR016040">
    <property type="entry name" value="NAD(P)-bd_dom"/>
</dbReference>
<comment type="caution">
    <text evidence="2">The sequence shown here is derived from an EMBL/GenBank/DDBJ whole genome shotgun (WGS) entry which is preliminary data.</text>
</comment>
<dbReference type="PANTHER" id="PTHR48079:SF6">
    <property type="entry name" value="NAD(P)-BINDING DOMAIN-CONTAINING PROTEIN-RELATED"/>
    <property type="match status" value="1"/>
</dbReference>
<sequence>MRVLLIGSTGVLGREAVPRLAAAGHQVTGLARNDGRVPAVRALGIEPVVADVFDPDSLLPAMRGQDAVLNLATRIPVSARTALRGMKDNDHLRAEGSAAIVEAARASGDVRTIVQEGVSFMYADGGDTELDETAPVDVPKLLQAVMTAHENVAGFAGDGRTGVRLRIGLLVSGDPGTRMLVAAARRGLPTLPGDDDGWTLVIHPSDAAAGAVAALDAPSGVYNVGANPIRRGQLRKVIAEVARVRRVRRLPQAFAVGPLSVLGRSQRVVSHKLADATGWRPARPTITAAWLRGE</sequence>
<evidence type="ECO:0000259" key="1">
    <source>
        <dbReference type="Pfam" id="PF13460"/>
    </source>
</evidence>